<proteinExistence type="predicted"/>
<dbReference type="EMBL" id="KB310082">
    <property type="protein sequence ID" value="ELT92576.1"/>
    <property type="molecule type" value="Genomic_DNA"/>
</dbReference>
<dbReference type="InterPro" id="IPR001478">
    <property type="entry name" value="PDZ"/>
</dbReference>
<feature type="region of interest" description="Disordered" evidence="1">
    <location>
        <begin position="1"/>
        <end position="48"/>
    </location>
</feature>
<dbReference type="Gene3D" id="2.30.42.10">
    <property type="match status" value="2"/>
</dbReference>
<organism evidence="3">
    <name type="scientific">Capitella teleta</name>
    <name type="common">Polychaete worm</name>
    <dbReference type="NCBI Taxonomy" id="283909"/>
    <lineage>
        <taxon>Eukaryota</taxon>
        <taxon>Metazoa</taxon>
        <taxon>Spiralia</taxon>
        <taxon>Lophotrochozoa</taxon>
        <taxon>Annelida</taxon>
        <taxon>Polychaeta</taxon>
        <taxon>Sedentaria</taxon>
        <taxon>Scolecida</taxon>
        <taxon>Capitellidae</taxon>
        <taxon>Capitella</taxon>
    </lineage>
</organism>
<dbReference type="Proteomes" id="UP000014760">
    <property type="component" value="Unassembled WGS sequence"/>
</dbReference>
<evidence type="ECO:0000259" key="2">
    <source>
        <dbReference type="PROSITE" id="PS50106"/>
    </source>
</evidence>
<dbReference type="EnsemblMetazoa" id="CapteT148908">
    <property type="protein sequence ID" value="CapteP148908"/>
    <property type="gene ID" value="CapteG148908"/>
</dbReference>
<dbReference type="AlphaFoldDB" id="R7TLY8"/>
<dbReference type="CDD" id="cd06704">
    <property type="entry name" value="PDZ1_Scribble-like"/>
    <property type="match status" value="1"/>
</dbReference>
<reference evidence="3 5" key="2">
    <citation type="journal article" date="2013" name="Nature">
        <title>Insights into bilaterian evolution from three spiralian genomes.</title>
        <authorList>
            <person name="Simakov O."/>
            <person name="Marletaz F."/>
            <person name="Cho S.J."/>
            <person name="Edsinger-Gonzales E."/>
            <person name="Havlak P."/>
            <person name="Hellsten U."/>
            <person name="Kuo D.H."/>
            <person name="Larsson T."/>
            <person name="Lv J."/>
            <person name="Arendt D."/>
            <person name="Savage R."/>
            <person name="Osoegawa K."/>
            <person name="de Jong P."/>
            <person name="Grimwood J."/>
            <person name="Chapman J.A."/>
            <person name="Shapiro H."/>
            <person name="Aerts A."/>
            <person name="Otillar R.P."/>
            <person name="Terry A.Y."/>
            <person name="Boore J.L."/>
            <person name="Grigoriev I.V."/>
            <person name="Lindberg D.R."/>
            <person name="Seaver E.C."/>
            <person name="Weisblat D.A."/>
            <person name="Putnam N.H."/>
            <person name="Rokhsar D.S."/>
        </authorList>
    </citation>
    <scope>NUCLEOTIDE SEQUENCE</scope>
    <source>
        <strain evidence="3 5">I ESC-2004</strain>
    </source>
</reference>
<gene>
    <name evidence="3" type="ORF">CAPTEDRAFT_148908</name>
</gene>
<dbReference type="GO" id="GO:0045197">
    <property type="term" value="P:establishment or maintenance of epithelial cell apical/basal polarity"/>
    <property type="evidence" value="ECO:0007669"/>
    <property type="project" value="TreeGrafter"/>
</dbReference>
<evidence type="ECO:0000256" key="1">
    <source>
        <dbReference type="SAM" id="MobiDB-lite"/>
    </source>
</evidence>
<dbReference type="PANTHER" id="PTHR23119:SF44">
    <property type="entry name" value="PROTEIN LAP4"/>
    <property type="match status" value="1"/>
</dbReference>
<dbReference type="GO" id="GO:0005912">
    <property type="term" value="C:adherens junction"/>
    <property type="evidence" value="ECO:0007669"/>
    <property type="project" value="TreeGrafter"/>
</dbReference>
<keyword evidence="5" id="KW-1185">Reference proteome</keyword>
<dbReference type="GO" id="GO:0098887">
    <property type="term" value="P:neurotransmitter receptor transport, endosome to postsynaptic membrane"/>
    <property type="evidence" value="ECO:0007669"/>
    <property type="project" value="TreeGrafter"/>
</dbReference>
<feature type="domain" description="PDZ" evidence="2">
    <location>
        <begin position="172"/>
        <end position="260"/>
    </location>
</feature>
<reference evidence="5" key="1">
    <citation type="submission" date="2012-12" db="EMBL/GenBank/DDBJ databases">
        <authorList>
            <person name="Hellsten U."/>
            <person name="Grimwood J."/>
            <person name="Chapman J.A."/>
            <person name="Shapiro H."/>
            <person name="Aerts A."/>
            <person name="Otillar R.P."/>
            <person name="Terry A.Y."/>
            <person name="Boore J.L."/>
            <person name="Simakov O."/>
            <person name="Marletaz F."/>
            <person name="Cho S.-J."/>
            <person name="Edsinger-Gonzales E."/>
            <person name="Havlak P."/>
            <person name="Kuo D.-H."/>
            <person name="Larsson T."/>
            <person name="Lv J."/>
            <person name="Arendt D."/>
            <person name="Savage R."/>
            <person name="Osoegawa K."/>
            <person name="de Jong P."/>
            <person name="Lindberg D.R."/>
            <person name="Seaver E.C."/>
            <person name="Weisblat D.A."/>
            <person name="Putnam N.H."/>
            <person name="Grigoriev I.V."/>
            <person name="Rokhsar D.S."/>
        </authorList>
    </citation>
    <scope>NUCLEOTIDE SEQUENCE</scope>
    <source>
        <strain evidence="5">I ESC-2004</strain>
    </source>
</reference>
<dbReference type="InterPro" id="IPR036034">
    <property type="entry name" value="PDZ_sf"/>
</dbReference>
<name>R7TLY8_CAPTE</name>
<dbReference type="GO" id="GO:0014069">
    <property type="term" value="C:postsynaptic density"/>
    <property type="evidence" value="ECO:0007669"/>
    <property type="project" value="TreeGrafter"/>
</dbReference>
<dbReference type="SUPFAM" id="SSF50156">
    <property type="entry name" value="PDZ domain-like"/>
    <property type="match status" value="2"/>
</dbReference>
<dbReference type="PROSITE" id="PS50106">
    <property type="entry name" value="PDZ"/>
    <property type="match status" value="2"/>
</dbReference>
<protein>
    <recommendedName>
        <fullName evidence="2">PDZ domain-containing protein</fullName>
    </recommendedName>
</protein>
<dbReference type="STRING" id="283909.R7TLY8"/>
<dbReference type="PANTHER" id="PTHR23119">
    <property type="entry name" value="DISCS LARGE"/>
    <property type="match status" value="1"/>
</dbReference>
<dbReference type="OrthoDB" id="2187496at2759"/>
<dbReference type="GO" id="GO:0098968">
    <property type="term" value="P:neurotransmitter receptor transport postsynaptic membrane to endosome"/>
    <property type="evidence" value="ECO:0007669"/>
    <property type="project" value="TreeGrafter"/>
</dbReference>
<sequence length="320" mass="33504">MDEGGSEETPSPPAITQQSSPPLPQMVVKPQPRSAASQPGPTQHVPIQVQEQEVTIRISRPPGMGLGISIAGGVGSTAYRGDDEGIFISRVTDDGPSGKAGLMVGDKLLSVNGNTLVDADHHRAVGVLKDAGNTLTMVVAREALKTTGSSSVPKSVQQSSSMEGEIKVETIATTLNRDTNGLGFSIAGGRGSTPFKGNEESIYISRVTDGGAAAIDGKIRVGDRLISINGVDVSDARHDQAVALLTSGTTDITLVVYREHLLETPEPVAPPPPPVTASMTAARNSFFQSQQPSSLVDQFNAFARANKRTMNNHDHAVEVP</sequence>
<reference evidence="4" key="3">
    <citation type="submission" date="2015-06" db="UniProtKB">
        <authorList>
            <consortium name="EnsemblMetazoa"/>
        </authorList>
    </citation>
    <scope>IDENTIFICATION</scope>
</reference>
<dbReference type="Pfam" id="PF00595">
    <property type="entry name" value="PDZ"/>
    <property type="match status" value="2"/>
</dbReference>
<dbReference type="GO" id="GO:0019901">
    <property type="term" value="F:protein kinase binding"/>
    <property type="evidence" value="ECO:0007669"/>
    <property type="project" value="TreeGrafter"/>
</dbReference>
<evidence type="ECO:0000313" key="5">
    <source>
        <dbReference type="Proteomes" id="UP000014760"/>
    </source>
</evidence>
<feature type="domain" description="PDZ" evidence="2">
    <location>
        <begin position="55"/>
        <end position="143"/>
    </location>
</feature>
<dbReference type="HOGENOM" id="CLU_869438_0_0_1"/>
<dbReference type="OMA" id="DERTANH"/>
<dbReference type="SMART" id="SM00228">
    <property type="entry name" value="PDZ"/>
    <property type="match status" value="2"/>
</dbReference>
<dbReference type="GO" id="GO:0098609">
    <property type="term" value="P:cell-cell adhesion"/>
    <property type="evidence" value="ECO:0007669"/>
    <property type="project" value="TreeGrafter"/>
</dbReference>
<evidence type="ECO:0000313" key="3">
    <source>
        <dbReference type="EMBL" id="ELT92576.1"/>
    </source>
</evidence>
<dbReference type="GO" id="GO:0043113">
    <property type="term" value="P:receptor clustering"/>
    <property type="evidence" value="ECO:0007669"/>
    <property type="project" value="TreeGrafter"/>
</dbReference>
<accession>R7TLY8</accession>
<dbReference type="EMBL" id="AMQN01002814">
    <property type="status" value="NOT_ANNOTATED_CDS"/>
    <property type="molecule type" value="Genomic_DNA"/>
</dbReference>
<dbReference type="GO" id="GO:0016323">
    <property type="term" value="C:basolateral plasma membrane"/>
    <property type="evidence" value="ECO:0007669"/>
    <property type="project" value="TreeGrafter"/>
</dbReference>
<dbReference type="CDD" id="cd06703">
    <property type="entry name" value="PDZ2_Scribble-like"/>
    <property type="match status" value="1"/>
</dbReference>
<dbReference type="InterPro" id="IPR050614">
    <property type="entry name" value="Synaptic_Scaffolding_LAP-MAGUK"/>
</dbReference>
<dbReference type="GO" id="GO:0045211">
    <property type="term" value="C:postsynaptic membrane"/>
    <property type="evidence" value="ECO:0007669"/>
    <property type="project" value="TreeGrafter"/>
</dbReference>
<feature type="non-terminal residue" evidence="3">
    <location>
        <position position="1"/>
    </location>
</feature>
<evidence type="ECO:0000313" key="4">
    <source>
        <dbReference type="EnsemblMetazoa" id="CapteP148908"/>
    </source>
</evidence>